<comment type="caution">
    <text evidence="2">The sequence shown here is derived from an EMBL/GenBank/DDBJ whole genome shotgun (WGS) entry which is preliminary data.</text>
</comment>
<name>A0ABD1ZDN8_9MARC</name>
<dbReference type="EMBL" id="JBHFFA010000001">
    <property type="protein sequence ID" value="KAL2649192.1"/>
    <property type="molecule type" value="Genomic_DNA"/>
</dbReference>
<feature type="region of interest" description="Disordered" evidence="1">
    <location>
        <begin position="1"/>
        <end position="29"/>
    </location>
</feature>
<evidence type="ECO:0000313" key="2">
    <source>
        <dbReference type="EMBL" id="KAL2649192.1"/>
    </source>
</evidence>
<keyword evidence="3" id="KW-1185">Reference proteome</keyword>
<organism evidence="2 3">
    <name type="scientific">Riccia fluitans</name>
    <dbReference type="NCBI Taxonomy" id="41844"/>
    <lineage>
        <taxon>Eukaryota</taxon>
        <taxon>Viridiplantae</taxon>
        <taxon>Streptophyta</taxon>
        <taxon>Embryophyta</taxon>
        <taxon>Marchantiophyta</taxon>
        <taxon>Marchantiopsida</taxon>
        <taxon>Marchantiidae</taxon>
        <taxon>Marchantiales</taxon>
        <taxon>Ricciaceae</taxon>
        <taxon>Riccia</taxon>
    </lineage>
</organism>
<proteinExistence type="predicted"/>
<protein>
    <submittedName>
        <fullName evidence="2">Uncharacterized protein</fullName>
    </submittedName>
</protein>
<dbReference type="Proteomes" id="UP001605036">
    <property type="component" value="Unassembled WGS sequence"/>
</dbReference>
<sequence length="94" mass="9885">MLALCGRGKSGSVGERTSGHLRTGSLRSEPSHVRYQALTARSGLLVYTPADATRCAYGLDVDPSTAHRDLSPITCVEMGLGYGTGHGTAPTRPR</sequence>
<accession>A0ABD1ZDN8</accession>
<gene>
    <name evidence="2" type="ORF">R1flu_017320</name>
</gene>
<dbReference type="AlphaFoldDB" id="A0ABD1ZDN8"/>
<reference evidence="2 3" key="1">
    <citation type="submission" date="2024-09" db="EMBL/GenBank/DDBJ databases">
        <title>Chromosome-scale assembly of Riccia fluitans.</title>
        <authorList>
            <person name="Paukszto L."/>
            <person name="Sawicki J."/>
            <person name="Karawczyk K."/>
            <person name="Piernik-Szablinska J."/>
            <person name="Szczecinska M."/>
            <person name="Mazdziarz M."/>
        </authorList>
    </citation>
    <scope>NUCLEOTIDE SEQUENCE [LARGE SCALE GENOMIC DNA]</scope>
    <source>
        <strain evidence="2">Rf_01</strain>
        <tissue evidence="2">Aerial parts of the thallus</tissue>
    </source>
</reference>
<evidence type="ECO:0000256" key="1">
    <source>
        <dbReference type="SAM" id="MobiDB-lite"/>
    </source>
</evidence>
<evidence type="ECO:0000313" key="3">
    <source>
        <dbReference type="Proteomes" id="UP001605036"/>
    </source>
</evidence>